<dbReference type="SUPFAM" id="SSF52402">
    <property type="entry name" value="Adenine nucleotide alpha hydrolases-like"/>
    <property type="match status" value="1"/>
</dbReference>
<feature type="domain" description="tRNA(Ile)-lysidine/2-thiocytidine synthase N-terminal" evidence="2">
    <location>
        <begin position="5"/>
        <end position="75"/>
    </location>
</feature>
<dbReference type="GO" id="GO:0005739">
    <property type="term" value="C:mitochondrion"/>
    <property type="evidence" value="ECO:0007669"/>
    <property type="project" value="TreeGrafter"/>
</dbReference>
<dbReference type="Pfam" id="PF01171">
    <property type="entry name" value="ATP_bind_3"/>
    <property type="match status" value="1"/>
</dbReference>
<dbReference type="GO" id="GO:0000049">
    <property type="term" value="F:tRNA binding"/>
    <property type="evidence" value="ECO:0007669"/>
    <property type="project" value="InterPro"/>
</dbReference>
<dbReference type="GO" id="GO:0016740">
    <property type="term" value="F:transferase activity"/>
    <property type="evidence" value="ECO:0007669"/>
    <property type="project" value="UniProtKB-KW"/>
</dbReference>
<dbReference type="AlphaFoldDB" id="A0A6B2FXS5"/>
<dbReference type="InterPro" id="IPR011063">
    <property type="entry name" value="TilS/TtcA_N"/>
</dbReference>
<dbReference type="Gene3D" id="3.40.50.620">
    <property type="entry name" value="HUPs"/>
    <property type="match status" value="1"/>
</dbReference>
<evidence type="ECO:0000313" key="3">
    <source>
        <dbReference type="EMBL" id="NDJ96177.1"/>
    </source>
</evidence>
<reference evidence="3" key="1">
    <citation type="submission" date="2018-11" db="EMBL/GenBank/DDBJ databases">
        <title>Myxobolus squamalis genome and transcriptome.</title>
        <authorList>
            <person name="Yahalomi D."/>
            <person name="Atkinson S.D."/>
            <person name="Neuhof M."/>
            <person name="Chang E.S."/>
            <person name="Philippe H."/>
            <person name="Cartwright P."/>
            <person name="Bartholomew J.L."/>
            <person name="Huchon D."/>
        </authorList>
    </citation>
    <scope>NUCLEOTIDE SEQUENCE</scope>
    <source>
        <strain evidence="3">71B08</strain>
        <tissue evidence="3">Whole</tissue>
    </source>
</reference>
<name>A0A6B2FXS5_MYXSQ</name>
<dbReference type="PANTHER" id="PTHR11807:SF12">
    <property type="entry name" value="CYTOPLASMIC TRNA 2-THIOLATION PROTEIN 1"/>
    <property type="match status" value="1"/>
</dbReference>
<sequence length="160" mass="18059">MVGAIKLVTGHNADDTAETVIMNILRGDINRLPKCTRAISTDNMSMPRCKPLIYSYEKEIVLYAKYQKLEYFATECVYSPYGYRGSVRTFIKDLESVKPISLLNIIKAAESFETISTVKAQHLNSCQNCGFDTSQTICQACVLIETLQNKLEKQTRAYLP</sequence>
<dbReference type="InterPro" id="IPR014729">
    <property type="entry name" value="Rossmann-like_a/b/a_fold"/>
</dbReference>
<dbReference type="InterPro" id="IPR000541">
    <property type="entry name" value="Ncs6/Tuc1/Ctu1"/>
</dbReference>
<evidence type="ECO:0000256" key="1">
    <source>
        <dbReference type="ARBA" id="ARBA00022679"/>
    </source>
</evidence>
<dbReference type="EMBL" id="GHBR01000675">
    <property type="protein sequence ID" value="NDJ96177.1"/>
    <property type="molecule type" value="Transcribed_RNA"/>
</dbReference>
<keyword evidence="1" id="KW-0808">Transferase</keyword>
<dbReference type="GO" id="GO:0002144">
    <property type="term" value="C:cytosolic tRNA wobble base thiouridylase complex"/>
    <property type="evidence" value="ECO:0007669"/>
    <property type="project" value="TreeGrafter"/>
</dbReference>
<dbReference type="PANTHER" id="PTHR11807">
    <property type="entry name" value="ATPASES OF THE PP SUPERFAMILY-RELATED"/>
    <property type="match status" value="1"/>
</dbReference>
<dbReference type="NCBIfam" id="TIGR00269">
    <property type="entry name" value="TIGR00269 family protein"/>
    <property type="match status" value="1"/>
</dbReference>
<evidence type="ECO:0000259" key="2">
    <source>
        <dbReference type="Pfam" id="PF01171"/>
    </source>
</evidence>
<protein>
    <submittedName>
        <fullName evidence="3">Cytoplasmic tRNA 2-thiolation protein 1 (Trinotate prediction)</fullName>
    </submittedName>
</protein>
<organism evidence="3">
    <name type="scientific">Myxobolus squamalis</name>
    <name type="common">Myxosporean</name>
    <dbReference type="NCBI Taxonomy" id="59785"/>
    <lineage>
        <taxon>Eukaryota</taxon>
        <taxon>Metazoa</taxon>
        <taxon>Cnidaria</taxon>
        <taxon>Myxozoa</taxon>
        <taxon>Myxosporea</taxon>
        <taxon>Bivalvulida</taxon>
        <taxon>Platysporina</taxon>
        <taxon>Myxobolidae</taxon>
        <taxon>Myxobolus</taxon>
    </lineage>
</organism>
<proteinExistence type="predicted"/>
<accession>A0A6B2FXS5</accession>
<dbReference type="GO" id="GO:0002143">
    <property type="term" value="P:tRNA wobble position uridine thiolation"/>
    <property type="evidence" value="ECO:0007669"/>
    <property type="project" value="TreeGrafter"/>
</dbReference>